<keyword evidence="4" id="KW-0812">Transmembrane</keyword>
<evidence type="ECO:0000256" key="5">
    <source>
        <dbReference type="ARBA" id="ARBA00022989"/>
    </source>
</evidence>
<dbReference type="InterPro" id="IPR005150">
    <property type="entry name" value="Cellulose_synth"/>
</dbReference>
<protein>
    <submittedName>
        <fullName evidence="8">Cellulose synthase-like protein e1</fullName>
    </submittedName>
</protein>
<evidence type="ECO:0000256" key="2">
    <source>
        <dbReference type="ARBA" id="ARBA00022676"/>
    </source>
</evidence>
<dbReference type="GO" id="GO:0016020">
    <property type="term" value="C:membrane"/>
    <property type="evidence" value="ECO:0007669"/>
    <property type="project" value="InterPro"/>
</dbReference>
<gene>
    <name evidence="8" type="primary">CSLE1_4</name>
    <name evidence="8" type="ORF">CFP56_006285</name>
</gene>
<dbReference type="GO" id="GO:0016760">
    <property type="term" value="F:cellulose synthase (UDP-forming) activity"/>
    <property type="evidence" value="ECO:0007669"/>
    <property type="project" value="InterPro"/>
</dbReference>
<proteinExistence type="predicted"/>
<sequence length="277" mass="32215">MGLYELKNELVSKLRAKNSYIDEDMKKWIENITKLGRISEEISKEHKGFNEWILVASRRDHQTILQILIDRKDSEAVDIQGQPLPTLLYLAREKRPQYHHHFKAGAMNAMVNHTSYLHAKCFTKLILSLLGNEVGFVQFPQAFENLTKNDVYISSLNVIMEKCIPLTRENCNEISIVLYIETKMEMPRYDGNEGCCYIGTWCFHRRETLSGKKYSKNFKANWKRLSNRSVEESTSVLEEKCKVLASSSYEKNSQWVKEVCVCVCVCSIHVNHLYAYL</sequence>
<keyword evidence="5" id="KW-1133">Transmembrane helix</keyword>
<evidence type="ECO:0000256" key="4">
    <source>
        <dbReference type="ARBA" id="ARBA00022692"/>
    </source>
</evidence>
<dbReference type="Proteomes" id="UP000237347">
    <property type="component" value="Unassembled WGS sequence"/>
</dbReference>
<keyword evidence="7" id="KW-0961">Cell wall biogenesis/degradation</keyword>
<dbReference type="GO" id="GO:0071555">
    <property type="term" value="P:cell wall organization"/>
    <property type="evidence" value="ECO:0007669"/>
    <property type="project" value="UniProtKB-KW"/>
</dbReference>
<dbReference type="Pfam" id="PF03552">
    <property type="entry name" value="Cellulose_synt"/>
    <property type="match status" value="1"/>
</dbReference>
<evidence type="ECO:0000256" key="6">
    <source>
        <dbReference type="ARBA" id="ARBA00023136"/>
    </source>
</evidence>
<evidence type="ECO:0000313" key="9">
    <source>
        <dbReference type="Proteomes" id="UP000237347"/>
    </source>
</evidence>
<organism evidence="8 9">
    <name type="scientific">Quercus suber</name>
    <name type="common">Cork oak</name>
    <dbReference type="NCBI Taxonomy" id="58331"/>
    <lineage>
        <taxon>Eukaryota</taxon>
        <taxon>Viridiplantae</taxon>
        <taxon>Streptophyta</taxon>
        <taxon>Embryophyta</taxon>
        <taxon>Tracheophyta</taxon>
        <taxon>Spermatophyta</taxon>
        <taxon>Magnoliopsida</taxon>
        <taxon>eudicotyledons</taxon>
        <taxon>Gunneridae</taxon>
        <taxon>Pentapetalae</taxon>
        <taxon>rosids</taxon>
        <taxon>fabids</taxon>
        <taxon>Fagales</taxon>
        <taxon>Fagaceae</taxon>
        <taxon>Quercus</taxon>
    </lineage>
</organism>
<comment type="caution">
    <text evidence="8">The sequence shown here is derived from an EMBL/GenBank/DDBJ whole genome shotgun (WGS) entry which is preliminary data.</text>
</comment>
<keyword evidence="6" id="KW-0472">Membrane</keyword>
<evidence type="ECO:0000256" key="7">
    <source>
        <dbReference type="ARBA" id="ARBA00023316"/>
    </source>
</evidence>
<dbReference type="PANTHER" id="PTHR13301">
    <property type="entry name" value="X-BOX TRANSCRIPTION FACTOR-RELATED"/>
    <property type="match status" value="1"/>
</dbReference>
<comment type="subcellular location">
    <subcellularLocation>
        <location evidence="1">Endomembrane system</location>
    </subcellularLocation>
</comment>
<evidence type="ECO:0000313" key="8">
    <source>
        <dbReference type="EMBL" id="KAK7847651.1"/>
    </source>
</evidence>
<dbReference type="GO" id="GO:0012505">
    <property type="term" value="C:endomembrane system"/>
    <property type="evidence" value="ECO:0007669"/>
    <property type="project" value="UniProtKB-SubCell"/>
</dbReference>
<reference evidence="8 9" key="1">
    <citation type="journal article" date="2018" name="Sci. Data">
        <title>The draft genome sequence of cork oak.</title>
        <authorList>
            <person name="Ramos A.M."/>
            <person name="Usie A."/>
            <person name="Barbosa P."/>
            <person name="Barros P.M."/>
            <person name="Capote T."/>
            <person name="Chaves I."/>
            <person name="Simoes F."/>
            <person name="Abreu I."/>
            <person name="Carrasquinho I."/>
            <person name="Faro C."/>
            <person name="Guimaraes J.B."/>
            <person name="Mendonca D."/>
            <person name="Nobrega F."/>
            <person name="Rodrigues L."/>
            <person name="Saibo N.J.M."/>
            <person name="Varela M.C."/>
            <person name="Egas C."/>
            <person name="Matos J."/>
            <person name="Miguel C.M."/>
            <person name="Oliveira M.M."/>
            <person name="Ricardo C.P."/>
            <person name="Goncalves S."/>
        </authorList>
    </citation>
    <scope>NUCLEOTIDE SEQUENCE [LARGE SCALE GENOMIC DNA]</scope>
    <source>
        <strain evidence="9">cv. HL8</strain>
    </source>
</reference>
<keyword evidence="9" id="KW-1185">Reference proteome</keyword>
<dbReference type="GO" id="GO:0030244">
    <property type="term" value="P:cellulose biosynthetic process"/>
    <property type="evidence" value="ECO:0007669"/>
    <property type="project" value="InterPro"/>
</dbReference>
<accession>A0AAW0L9P3</accession>
<keyword evidence="3" id="KW-0808">Transferase</keyword>
<evidence type="ECO:0000256" key="1">
    <source>
        <dbReference type="ARBA" id="ARBA00004308"/>
    </source>
</evidence>
<evidence type="ECO:0000256" key="3">
    <source>
        <dbReference type="ARBA" id="ARBA00022679"/>
    </source>
</evidence>
<keyword evidence="2" id="KW-0328">Glycosyltransferase</keyword>
<name>A0AAW0L9P3_QUESU</name>
<dbReference type="AlphaFoldDB" id="A0AAW0L9P3"/>
<dbReference type="EMBL" id="PKMF04000137">
    <property type="protein sequence ID" value="KAK7847651.1"/>
    <property type="molecule type" value="Genomic_DNA"/>
</dbReference>